<dbReference type="PROSITE" id="PS50157">
    <property type="entry name" value="ZINC_FINGER_C2H2_2"/>
    <property type="match status" value="1"/>
</dbReference>
<dbReference type="Pfam" id="PF00096">
    <property type="entry name" value="zf-C2H2"/>
    <property type="match status" value="2"/>
</dbReference>
<dbReference type="SMART" id="SM00355">
    <property type="entry name" value="ZnF_C2H2"/>
    <property type="match status" value="2"/>
</dbReference>
<evidence type="ECO:0000256" key="1">
    <source>
        <dbReference type="ARBA" id="ARBA00022723"/>
    </source>
</evidence>
<feature type="region of interest" description="Disordered" evidence="6">
    <location>
        <begin position="116"/>
        <end position="145"/>
    </location>
</feature>
<gene>
    <name evidence="8" type="ORF">HII12_001147</name>
</gene>
<feature type="region of interest" description="Disordered" evidence="6">
    <location>
        <begin position="165"/>
        <end position="205"/>
    </location>
</feature>
<evidence type="ECO:0000256" key="4">
    <source>
        <dbReference type="ARBA" id="ARBA00022833"/>
    </source>
</evidence>
<proteinExistence type="predicted"/>
<sequence length="477" mass="52100">MSQDTRNNTSINDDGGSSSKDRPEDIQRLLIEILNSQKPKASPNAQTKLLNTHITNEDVSFIKAANDVVKLHQYRVDPTIRDILGRLQYTHPSPGDTPHSKDYLQALGLGSHILADRINSPDNNTYNPNQNSTQAGPLRDWHSILSPLSPQTTALPTIAGQSSTANSIQVSGQTALPPLRNPTVQLPPLNGSNTTGRDTQTRISGQTNNQGELIGQLVHTIKNMNSSQQQNLVKGIAQMLLGSPTNSQVNTQSLTEKPSNMTSLAQRSQSQVQKPELQAQQIQFQPGGGDLGLQNFRTSPDASSTSILARGTSPISFDPHQNFTSSRAPNNNNGYSSQFVLETPTTNSMIRSYSSTSASSNTFNGRSEFYSGSKFNLKTNAKTRGGSHKNAGINSSRKFVCPKCGVAFKRSSDLKRHEKIHLPVPPNICPLCKTGFARKDALKRHIDTMTCRRNRKRLLESLKKKKTSQSNDAASHS</sequence>
<evidence type="ECO:0000313" key="9">
    <source>
        <dbReference type="Proteomes" id="UP000568158"/>
    </source>
</evidence>
<dbReference type="Gene3D" id="3.30.160.60">
    <property type="entry name" value="Classic Zinc Finger"/>
    <property type="match status" value="1"/>
</dbReference>
<protein>
    <recommendedName>
        <fullName evidence="7">C2H2-type domain-containing protein</fullName>
    </recommendedName>
</protein>
<evidence type="ECO:0000256" key="6">
    <source>
        <dbReference type="SAM" id="MobiDB-lite"/>
    </source>
</evidence>
<evidence type="ECO:0000256" key="5">
    <source>
        <dbReference type="PROSITE-ProRule" id="PRU00042"/>
    </source>
</evidence>
<keyword evidence="1" id="KW-0479">Metal-binding</keyword>
<dbReference type="InterPro" id="IPR013087">
    <property type="entry name" value="Znf_C2H2_type"/>
</dbReference>
<dbReference type="PROSITE" id="PS00028">
    <property type="entry name" value="ZINC_FINGER_C2H2_1"/>
    <property type="match status" value="1"/>
</dbReference>
<dbReference type="PANTHER" id="PTHR23226">
    <property type="entry name" value="ZINC FINGER AND SCAN DOMAIN-CONTAINING"/>
    <property type="match status" value="1"/>
</dbReference>
<feature type="compositionally biased region" description="Polar residues" evidence="6">
    <location>
        <begin position="190"/>
        <end position="205"/>
    </location>
</feature>
<evidence type="ECO:0000259" key="7">
    <source>
        <dbReference type="PROSITE" id="PS50157"/>
    </source>
</evidence>
<evidence type="ECO:0000256" key="2">
    <source>
        <dbReference type="ARBA" id="ARBA00022737"/>
    </source>
</evidence>
<feature type="domain" description="C2H2-type" evidence="7">
    <location>
        <begin position="399"/>
        <end position="426"/>
    </location>
</feature>
<dbReference type="EMBL" id="JABCYN010000012">
    <property type="protein sequence ID" value="KAF6014730.1"/>
    <property type="molecule type" value="Genomic_DNA"/>
</dbReference>
<dbReference type="InterPro" id="IPR036236">
    <property type="entry name" value="Znf_C2H2_sf"/>
</dbReference>
<keyword evidence="4" id="KW-0862">Zinc</keyword>
<feature type="region of interest" description="Disordered" evidence="6">
    <location>
        <begin position="1"/>
        <end position="26"/>
    </location>
</feature>
<evidence type="ECO:0000313" key="8">
    <source>
        <dbReference type="EMBL" id="KAF6014730.1"/>
    </source>
</evidence>
<dbReference type="FunFam" id="3.30.160.60:FF:000202">
    <property type="entry name" value="Zinc finger protein 574"/>
    <property type="match status" value="1"/>
</dbReference>
<name>A0A8H6BN74_DEKBR</name>
<dbReference type="AlphaFoldDB" id="A0A8H6BN74"/>
<dbReference type="GO" id="GO:0008270">
    <property type="term" value="F:zinc ion binding"/>
    <property type="evidence" value="ECO:0007669"/>
    <property type="project" value="UniProtKB-KW"/>
</dbReference>
<feature type="compositionally biased region" description="Polar residues" evidence="6">
    <location>
        <begin position="165"/>
        <end position="174"/>
    </location>
</feature>
<organism evidence="8 9">
    <name type="scientific">Dekkera bruxellensis</name>
    <name type="common">Brettanomyces custersii</name>
    <dbReference type="NCBI Taxonomy" id="5007"/>
    <lineage>
        <taxon>Eukaryota</taxon>
        <taxon>Fungi</taxon>
        <taxon>Dikarya</taxon>
        <taxon>Ascomycota</taxon>
        <taxon>Saccharomycotina</taxon>
        <taxon>Pichiomycetes</taxon>
        <taxon>Pichiales</taxon>
        <taxon>Pichiaceae</taxon>
        <taxon>Brettanomyces</taxon>
    </lineage>
</organism>
<dbReference type="Proteomes" id="UP000568158">
    <property type="component" value="Unassembled WGS sequence"/>
</dbReference>
<accession>A0A8H6BN74</accession>
<evidence type="ECO:0000256" key="3">
    <source>
        <dbReference type="ARBA" id="ARBA00022771"/>
    </source>
</evidence>
<feature type="compositionally biased region" description="Polar residues" evidence="6">
    <location>
        <begin position="1"/>
        <end position="18"/>
    </location>
</feature>
<dbReference type="SUPFAM" id="SSF57667">
    <property type="entry name" value="beta-beta-alpha zinc fingers"/>
    <property type="match status" value="1"/>
</dbReference>
<keyword evidence="3 5" id="KW-0863">Zinc-finger</keyword>
<reference evidence="8 9" key="1">
    <citation type="journal article" date="2020" name="Appl. Microbiol. Biotechnol.">
        <title>Targeted gene deletion in Brettanomyces bruxellensis with an expression-free CRISPR-Cas9 system.</title>
        <authorList>
            <person name="Varela C."/>
            <person name="Bartel C."/>
            <person name="Onetto C."/>
            <person name="Borneman A."/>
        </authorList>
    </citation>
    <scope>NUCLEOTIDE SEQUENCE [LARGE SCALE GENOMIC DNA]</scope>
    <source>
        <strain evidence="8 9">AWRI1613</strain>
    </source>
</reference>
<feature type="compositionally biased region" description="Polar residues" evidence="6">
    <location>
        <begin position="120"/>
        <end position="135"/>
    </location>
</feature>
<comment type="caution">
    <text evidence="8">The sequence shown here is derived from an EMBL/GenBank/DDBJ whole genome shotgun (WGS) entry which is preliminary data.</text>
</comment>
<keyword evidence="2" id="KW-0677">Repeat</keyword>
<dbReference type="GO" id="GO:0032502">
    <property type="term" value="P:developmental process"/>
    <property type="evidence" value="ECO:0007669"/>
    <property type="project" value="UniProtKB-ARBA"/>
</dbReference>